<reference evidence="2" key="1">
    <citation type="journal article" date="2012" name="Mol. Plant Microbe Interact.">
        <title>A highly conserved effector in Fusarium oxysporum is required for full virulence on Arabidopsis.</title>
        <authorList>
            <person name="Thatcher L.F."/>
            <person name="Gardiner D.M."/>
            <person name="Kazan K."/>
            <person name="Manners J."/>
        </authorList>
    </citation>
    <scope>NUCLEOTIDE SEQUENCE [LARGE SCALE GENOMIC DNA]</scope>
    <source>
        <strain evidence="2">Fo5176</strain>
    </source>
</reference>
<organism evidence="2">
    <name type="scientific">Fusarium oxysporum (strain Fo5176)</name>
    <name type="common">Fusarium vascular wilt</name>
    <dbReference type="NCBI Taxonomy" id="660025"/>
    <lineage>
        <taxon>Eukaryota</taxon>
        <taxon>Fungi</taxon>
        <taxon>Dikarya</taxon>
        <taxon>Ascomycota</taxon>
        <taxon>Pezizomycotina</taxon>
        <taxon>Sordariomycetes</taxon>
        <taxon>Hypocreomycetidae</taxon>
        <taxon>Hypocreales</taxon>
        <taxon>Nectriaceae</taxon>
        <taxon>Fusarium</taxon>
        <taxon>Fusarium oxysporum species complex</taxon>
    </lineage>
</organism>
<protein>
    <submittedName>
        <fullName evidence="2">Uncharacterized protein</fullName>
    </submittedName>
</protein>
<sequence>MAVSANHPSMEGCSGNLRKTVTPETLA</sequence>
<evidence type="ECO:0000313" key="2">
    <source>
        <dbReference type="EMBL" id="EGU75914.1"/>
    </source>
</evidence>
<proteinExistence type="predicted"/>
<feature type="compositionally biased region" description="Polar residues" evidence="1">
    <location>
        <begin position="17"/>
        <end position="27"/>
    </location>
</feature>
<accession>F9G4I6</accession>
<dbReference type="AlphaFoldDB" id="F9G4I6"/>
<comment type="caution">
    <text evidence="2">The sequence shown here is derived from an EMBL/GenBank/DDBJ whole genome shotgun (WGS) entry which is preliminary data.</text>
</comment>
<dbReference type="EMBL" id="AFQF01003382">
    <property type="protein sequence ID" value="EGU75914.1"/>
    <property type="molecule type" value="Genomic_DNA"/>
</dbReference>
<gene>
    <name evidence="2" type="ORF">FOXB_13568</name>
</gene>
<evidence type="ECO:0000256" key="1">
    <source>
        <dbReference type="SAM" id="MobiDB-lite"/>
    </source>
</evidence>
<name>F9G4I6_FUSOF</name>
<feature type="region of interest" description="Disordered" evidence="1">
    <location>
        <begin position="1"/>
        <end position="27"/>
    </location>
</feature>